<protein>
    <recommendedName>
        <fullName evidence="1">non-specific serine/threonine protein kinase</fullName>
        <ecNumber evidence="1">2.7.11.1</ecNumber>
    </recommendedName>
</protein>
<proteinExistence type="predicted"/>
<dbReference type="PANTHER" id="PTHR43289">
    <property type="entry name" value="MITOGEN-ACTIVATED PROTEIN KINASE KINASE KINASE 20-RELATED"/>
    <property type="match status" value="1"/>
</dbReference>
<dbReference type="SMART" id="SM00220">
    <property type="entry name" value="S_TKc"/>
    <property type="match status" value="1"/>
</dbReference>
<accession>A0A7W9PI34</accession>
<evidence type="ECO:0000256" key="2">
    <source>
        <dbReference type="ARBA" id="ARBA00022527"/>
    </source>
</evidence>
<evidence type="ECO:0000313" key="9">
    <source>
        <dbReference type="EMBL" id="MBB5916582.1"/>
    </source>
</evidence>
<evidence type="ECO:0000256" key="1">
    <source>
        <dbReference type="ARBA" id="ARBA00012513"/>
    </source>
</evidence>
<dbReference type="InterPro" id="IPR011009">
    <property type="entry name" value="Kinase-like_dom_sf"/>
</dbReference>
<keyword evidence="4" id="KW-0547">Nucleotide-binding</keyword>
<dbReference type="SUPFAM" id="SSF56112">
    <property type="entry name" value="Protein kinase-like (PK-like)"/>
    <property type="match status" value="1"/>
</dbReference>
<dbReference type="AlphaFoldDB" id="A0A7W9PI34"/>
<keyword evidence="3 9" id="KW-0808">Transferase</keyword>
<dbReference type="Pfam" id="PF00069">
    <property type="entry name" value="Pkinase"/>
    <property type="match status" value="1"/>
</dbReference>
<dbReference type="PROSITE" id="PS50011">
    <property type="entry name" value="PROTEIN_KINASE_DOM"/>
    <property type="match status" value="1"/>
</dbReference>
<evidence type="ECO:0000313" key="10">
    <source>
        <dbReference type="Proteomes" id="UP000540412"/>
    </source>
</evidence>
<evidence type="ECO:0000259" key="8">
    <source>
        <dbReference type="PROSITE" id="PS50011"/>
    </source>
</evidence>
<dbReference type="Proteomes" id="UP000540412">
    <property type="component" value="Unassembled WGS sequence"/>
</dbReference>
<keyword evidence="7" id="KW-0812">Transmembrane</keyword>
<evidence type="ECO:0000256" key="5">
    <source>
        <dbReference type="ARBA" id="ARBA00022777"/>
    </source>
</evidence>
<dbReference type="RefSeq" id="WP_051163488.1">
    <property type="nucleotide sequence ID" value="NZ_JACHIT010000002.1"/>
</dbReference>
<evidence type="ECO:0000256" key="6">
    <source>
        <dbReference type="ARBA" id="ARBA00022840"/>
    </source>
</evidence>
<dbReference type="InterPro" id="IPR000719">
    <property type="entry name" value="Prot_kinase_dom"/>
</dbReference>
<dbReference type="CDD" id="cd14014">
    <property type="entry name" value="STKc_PknB_like"/>
    <property type="match status" value="1"/>
</dbReference>
<dbReference type="Gene3D" id="3.30.200.20">
    <property type="entry name" value="Phosphorylase Kinase, domain 1"/>
    <property type="match status" value="1"/>
</dbReference>
<keyword evidence="5 9" id="KW-0418">Kinase</keyword>
<dbReference type="EC" id="2.7.11.1" evidence="1"/>
<feature type="domain" description="Protein kinase" evidence="8">
    <location>
        <begin position="1"/>
        <end position="249"/>
    </location>
</feature>
<gene>
    <name evidence="9" type="ORF">BJY24_005494</name>
</gene>
<evidence type="ECO:0000256" key="3">
    <source>
        <dbReference type="ARBA" id="ARBA00022679"/>
    </source>
</evidence>
<sequence length="461" mass="48143">MTVGEGTVLGGYRLERRLDNATATAVFVARHPTMDRSDEVTVRSGGGDEGFRAHFLRTAELAARLRHPNLATVVDAGEQDGRLWLASTHVDGVDAGQMAERGGVDAARAVRIVAAAARGLDEVHRAGLRHGDVKPADIRVAERPGATEHVVLTGYGIARAATDPVTFPAPEQTAGGPVDHRADVYALGCTLYQMLTGVAPVRGAPVPPPSQSNPWVPAALDAVVARATAPHPHDRFPDCAALAAAVEATGGASAAPPVRSRRRATVAGLALALVLVIGVAVSIWAVAGGEDRPAPDPAPAAGTRSPELQAALWGSYAYVAEAFPNLLPVSVAGIGHAELTPCTAVDANLQAVSLDVPERIGRVMCLGNGEPIISVVVECAADRTRTSPQQASWVVGGGERWSRPTGSGQLRWGEFRNTAGASVGRLEVFFDDAPRNFCRVQVNGRTSGAELRARWWPGAPL</sequence>
<keyword evidence="7" id="KW-0472">Membrane</keyword>
<dbReference type="GO" id="GO:0004674">
    <property type="term" value="F:protein serine/threonine kinase activity"/>
    <property type="evidence" value="ECO:0007669"/>
    <property type="project" value="UniProtKB-KW"/>
</dbReference>
<keyword evidence="2" id="KW-0723">Serine/threonine-protein kinase</keyword>
<reference evidence="9 10" key="1">
    <citation type="submission" date="2020-08" db="EMBL/GenBank/DDBJ databases">
        <title>Sequencing the genomes of 1000 actinobacteria strains.</title>
        <authorList>
            <person name="Klenk H.-P."/>
        </authorList>
    </citation>
    <scope>NUCLEOTIDE SEQUENCE [LARGE SCALE GENOMIC DNA]</scope>
    <source>
        <strain evidence="9 10">DSM 43582</strain>
    </source>
</reference>
<dbReference type="Gene3D" id="1.10.510.10">
    <property type="entry name" value="Transferase(Phosphotransferase) domain 1"/>
    <property type="match status" value="1"/>
</dbReference>
<dbReference type="EMBL" id="JACHIT010000002">
    <property type="protein sequence ID" value="MBB5916582.1"/>
    <property type="molecule type" value="Genomic_DNA"/>
</dbReference>
<dbReference type="PANTHER" id="PTHR43289:SF6">
    <property type="entry name" value="SERINE_THREONINE-PROTEIN KINASE NEKL-3"/>
    <property type="match status" value="1"/>
</dbReference>
<evidence type="ECO:0000256" key="4">
    <source>
        <dbReference type="ARBA" id="ARBA00022741"/>
    </source>
</evidence>
<dbReference type="GO" id="GO:0005524">
    <property type="term" value="F:ATP binding"/>
    <property type="evidence" value="ECO:0007669"/>
    <property type="project" value="UniProtKB-KW"/>
</dbReference>
<keyword evidence="6" id="KW-0067">ATP-binding</keyword>
<keyword evidence="7" id="KW-1133">Transmembrane helix</keyword>
<comment type="caution">
    <text evidence="9">The sequence shown here is derived from an EMBL/GenBank/DDBJ whole genome shotgun (WGS) entry which is preliminary data.</text>
</comment>
<feature type="transmembrane region" description="Helical" evidence="7">
    <location>
        <begin position="266"/>
        <end position="287"/>
    </location>
</feature>
<name>A0A7W9PI34_9NOCA</name>
<keyword evidence="10" id="KW-1185">Reference proteome</keyword>
<organism evidence="9 10">
    <name type="scientific">Nocardia transvalensis</name>
    <dbReference type="NCBI Taxonomy" id="37333"/>
    <lineage>
        <taxon>Bacteria</taxon>
        <taxon>Bacillati</taxon>
        <taxon>Actinomycetota</taxon>
        <taxon>Actinomycetes</taxon>
        <taxon>Mycobacteriales</taxon>
        <taxon>Nocardiaceae</taxon>
        <taxon>Nocardia</taxon>
    </lineage>
</organism>
<evidence type="ECO:0000256" key="7">
    <source>
        <dbReference type="SAM" id="Phobius"/>
    </source>
</evidence>